<feature type="domain" description="PD-(D/E)XK endonuclease-like" evidence="1">
    <location>
        <begin position="17"/>
        <end position="264"/>
    </location>
</feature>
<proteinExistence type="predicted"/>
<organism evidence="2 3">
    <name type="scientific">Victivallis lenta</name>
    <dbReference type="NCBI Taxonomy" id="2606640"/>
    <lineage>
        <taxon>Bacteria</taxon>
        <taxon>Pseudomonadati</taxon>
        <taxon>Lentisphaerota</taxon>
        <taxon>Lentisphaeria</taxon>
        <taxon>Victivallales</taxon>
        <taxon>Victivallaceae</taxon>
        <taxon>Victivallis</taxon>
    </lineage>
</organism>
<name>A0A844GAP5_9BACT</name>
<gene>
    <name evidence="2" type="ORF">FYJ85_21415</name>
</gene>
<protein>
    <submittedName>
        <fullName evidence="2">PD-(D/E)XK nuclease family protein</fullName>
    </submittedName>
</protein>
<evidence type="ECO:0000313" key="3">
    <source>
        <dbReference type="Proteomes" id="UP000435649"/>
    </source>
</evidence>
<reference evidence="2 3" key="1">
    <citation type="submission" date="2019-08" db="EMBL/GenBank/DDBJ databases">
        <title>In-depth cultivation of the pig gut microbiome towards novel bacterial diversity and tailored functional studies.</title>
        <authorList>
            <person name="Wylensek D."/>
            <person name="Hitch T.C.A."/>
            <person name="Clavel T."/>
        </authorList>
    </citation>
    <scope>NUCLEOTIDE SEQUENCE [LARGE SCALE GENOMIC DNA]</scope>
    <source>
        <strain evidence="2 3">BBE-744-WT-12</strain>
    </source>
</reference>
<comment type="caution">
    <text evidence="2">The sequence shown here is derived from an EMBL/GenBank/DDBJ whole genome shotgun (WGS) entry which is preliminary data.</text>
</comment>
<dbReference type="EMBL" id="VUNS01000042">
    <property type="protein sequence ID" value="MST99591.1"/>
    <property type="molecule type" value="Genomic_DNA"/>
</dbReference>
<accession>A0A844GAP5</accession>
<dbReference type="Pfam" id="PF12705">
    <property type="entry name" value="PDDEXK_1"/>
    <property type="match status" value="1"/>
</dbReference>
<dbReference type="InterPro" id="IPR011604">
    <property type="entry name" value="PDDEXK-like_dom_sf"/>
</dbReference>
<dbReference type="InterPro" id="IPR038726">
    <property type="entry name" value="PDDEXK_AddAB-type"/>
</dbReference>
<evidence type="ECO:0000313" key="2">
    <source>
        <dbReference type="EMBL" id="MST99591.1"/>
    </source>
</evidence>
<dbReference type="Proteomes" id="UP000435649">
    <property type="component" value="Unassembled WGS sequence"/>
</dbReference>
<dbReference type="AlphaFoldDB" id="A0A844GAP5"/>
<sequence length="272" mass="31364">MEGRMMETLDELRQEPHWSYSALNTYLNICQAQFMYRYVEHAEAERTSVCFPFGRAFHAALTVQAWECMTGGSLTCDEMVEQFAEAFKVEVKATPNLIYKEGENYDSMVELASRMLDAVSANWSDCYTVKSVARAFKVEVPGLDNSLIGEWDCIVQDGRDICIVDWKTSASRWPAGKAERDLQATVFSYAYEKLTGTTPLFRFDVVTKTKKPSCESHYTSRGFHDFRRFEALASRAQYAINKGVFLPNETSFACGECPYWHRCKQWHLKKWR</sequence>
<dbReference type="Gene3D" id="3.90.320.10">
    <property type="match status" value="1"/>
</dbReference>
<keyword evidence="3" id="KW-1185">Reference proteome</keyword>
<evidence type="ECO:0000259" key="1">
    <source>
        <dbReference type="Pfam" id="PF12705"/>
    </source>
</evidence>